<organism evidence="1 2">
    <name type="scientific">Ascaris lumbricoides</name>
    <name type="common">Giant roundworm</name>
    <dbReference type="NCBI Taxonomy" id="6252"/>
    <lineage>
        <taxon>Eukaryota</taxon>
        <taxon>Metazoa</taxon>
        <taxon>Ecdysozoa</taxon>
        <taxon>Nematoda</taxon>
        <taxon>Chromadorea</taxon>
        <taxon>Rhabditida</taxon>
        <taxon>Spirurina</taxon>
        <taxon>Ascaridomorpha</taxon>
        <taxon>Ascaridoidea</taxon>
        <taxon>Ascarididae</taxon>
        <taxon>Ascaris</taxon>
    </lineage>
</organism>
<dbReference type="AlphaFoldDB" id="A0A0M3HKZ2"/>
<evidence type="ECO:0000313" key="2">
    <source>
        <dbReference type="WBParaSite" id="ALUE_0000218701-mRNA-1"/>
    </source>
</evidence>
<reference evidence="2" key="1">
    <citation type="submission" date="2017-02" db="UniProtKB">
        <authorList>
            <consortium name="WormBaseParasite"/>
        </authorList>
    </citation>
    <scope>IDENTIFICATION</scope>
</reference>
<accession>A0A0M3HKZ2</accession>
<dbReference type="Proteomes" id="UP000036681">
    <property type="component" value="Unplaced"/>
</dbReference>
<keyword evidence="1" id="KW-1185">Reference proteome</keyword>
<protein>
    <submittedName>
        <fullName evidence="2">Uncharacterized protein</fullName>
    </submittedName>
</protein>
<sequence length="37" mass="4285">MIYGPTQIQPNSKVACKENWKIRKKYEFSACGSDLHI</sequence>
<dbReference type="WBParaSite" id="ALUE_0000218701-mRNA-1">
    <property type="protein sequence ID" value="ALUE_0000218701-mRNA-1"/>
    <property type="gene ID" value="ALUE_0000218701"/>
</dbReference>
<evidence type="ECO:0000313" key="1">
    <source>
        <dbReference type="Proteomes" id="UP000036681"/>
    </source>
</evidence>
<name>A0A0M3HKZ2_ASCLU</name>
<proteinExistence type="predicted"/>